<dbReference type="EMBL" id="GGEC01066570">
    <property type="protein sequence ID" value="MBX47054.1"/>
    <property type="molecule type" value="Transcribed_RNA"/>
</dbReference>
<name>A0A2P2NX80_RHIMU</name>
<reference evidence="1" key="1">
    <citation type="submission" date="2018-02" db="EMBL/GenBank/DDBJ databases">
        <title>Rhizophora mucronata_Transcriptome.</title>
        <authorList>
            <person name="Meera S.P."/>
            <person name="Sreeshan A."/>
            <person name="Augustine A."/>
        </authorList>
    </citation>
    <scope>NUCLEOTIDE SEQUENCE</scope>
    <source>
        <tissue evidence="1">Leaf</tissue>
    </source>
</reference>
<dbReference type="AlphaFoldDB" id="A0A2P2NX80"/>
<accession>A0A2P2NX80</accession>
<organism evidence="1">
    <name type="scientific">Rhizophora mucronata</name>
    <name type="common">Asiatic mangrove</name>
    <dbReference type="NCBI Taxonomy" id="61149"/>
    <lineage>
        <taxon>Eukaryota</taxon>
        <taxon>Viridiplantae</taxon>
        <taxon>Streptophyta</taxon>
        <taxon>Embryophyta</taxon>
        <taxon>Tracheophyta</taxon>
        <taxon>Spermatophyta</taxon>
        <taxon>Magnoliopsida</taxon>
        <taxon>eudicotyledons</taxon>
        <taxon>Gunneridae</taxon>
        <taxon>Pentapetalae</taxon>
        <taxon>rosids</taxon>
        <taxon>fabids</taxon>
        <taxon>Malpighiales</taxon>
        <taxon>Rhizophoraceae</taxon>
        <taxon>Rhizophora</taxon>
    </lineage>
</organism>
<proteinExistence type="predicted"/>
<sequence>MGELECAYSTERKREMQLHKHTYIQIQRIFDFGYTTATPLETLTFSVQLK</sequence>
<protein>
    <submittedName>
        <fullName evidence="1">Uncharacterized protein</fullName>
    </submittedName>
</protein>
<evidence type="ECO:0000313" key="1">
    <source>
        <dbReference type="EMBL" id="MBX47054.1"/>
    </source>
</evidence>